<dbReference type="InterPro" id="IPR005829">
    <property type="entry name" value="Sugar_transporter_CS"/>
</dbReference>
<dbReference type="CDD" id="cd17321">
    <property type="entry name" value="MFS_MMR_MDR_like"/>
    <property type="match status" value="1"/>
</dbReference>
<dbReference type="InterPro" id="IPR011701">
    <property type="entry name" value="MFS"/>
</dbReference>
<evidence type="ECO:0000256" key="3">
    <source>
        <dbReference type="ARBA" id="ARBA00022475"/>
    </source>
</evidence>
<keyword evidence="3" id="KW-1003">Cell membrane</keyword>
<dbReference type="SUPFAM" id="SSF103473">
    <property type="entry name" value="MFS general substrate transporter"/>
    <property type="match status" value="1"/>
</dbReference>
<dbReference type="PANTHER" id="PTHR42718">
    <property type="entry name" value="MAJOR FACILITATOR SUPERFAMILY MULTIDRUG TRANSPORTER MFSC"/>
    <property type="match status" value="1"/>
</dbReference>
<evidence type="ECO:0000256" key="4">
    <source>
        <dbReference type="ARBA" id="ARBA00022692"/>
    </source>
</evidence>
<dbReference type="GO" id="GO:0005886">
    <property type="term" value="C:plasma membrane"/>
    <property type="evidence" value="ECO:0007669"/>
    <property type="project" value="UniProtKB-SubCell"/>
</dbReference>
<evidence type="ECO:0000256" key="6">
    <source>
        <dbReference type="ARBA" id="ARBA00023136"/>
    </source>
</evidence>
<evidence type="ECO:0000313" key="10">
    <source>
        <dbReference type="Proteomes" id="UP000273119"/>
    </source>
</evidence>
<protein>
    <submittedName>
        <fullName evidence="9">MFS transporter</fullName>
    </submittedName>
</protein>
<feature type="transmembrane region" description="Helical" evidence="7">
    <location>
        <begin position="55"/>
        <end position="78"/>
    </location>
</feature>
<dbReference type="Pfam" id="PF07690">
    <property type="entry name" value="MFS_1"/>
    <property type="match status" value="1"/>
</dbReference>
<feature type="transmembrane region" description="Helical" evidence="7">
    <location>
        <begin position="376"/>
        <end position="394"/>
    </location>
</feature>
<comment type="caution">
    <text evidence="9">The sequence shown here is derived from an EMBL/GenBank/DDBJ whole genome shotgun (WGS) entry which is preliminary data.</text>
</comment>
<evidence type="ECO:0000256" key="7">
    <source>
        <dbReference type="SAM" id="Phobius"/>
    </source>
</evidence>
<dbReference type="AlphaFoldDB" id="A0A496PIU9"/>
<dbReference type="PROSITE" id="PS00216">
    <property type="entry name" value="SUGAR_TRANSPORT_1"/>
    <property type="match status" value="1"/>
</dbReference>
<feature type="transmembrane region" description="Helical" evidence="7">
    <location>
        <begin position="148"/>
        <end position="169"/>
    </location>
</feature>
<dbReference type="EMBL" id="QQXL01000004">
    <property type="protein sequence ID" value="RKW70423.1"/>
    <property type="molecule type" value="Genomic_DNA"/>
</dbReference>
<evidence type="ECO:0000256" key="2">
    <source>
        <dbReference type="ARBA" id="ARBA00022448"/>
    </source>
</evidence>
<feature type="transmembrane region" description="Helical" evidence="7">
    <location>
        <begin position="351"/>
        <end position="369"/>
    </location>
</feature>
<feature type="transmembrane region" description="Helical" evidence="7">
    <location>
        <begin position="181"/>
        <end position="201"/>
    </location>
</feature>
<keyword evidence="6 7" id="KW-0472">Membrane</keyword>
<evidence type="ECO:0000259" key="8">
    <source>
        <dbReference type="PROSITE" id="PS50850"/>
    </source>
</evidence>
<feature type="transmembrane region" description="Helical" evidence="7">
    <location>
        <begin position="90"/>
        <end position="111"/>
    </location>
</feature>
<feature type="transmembrane region" description="Helical" evidence="7">
    <location>
        <begin position="511"/>
        <end position="531"/>
    </location>
</feature>
<feature type="transmembrane region" description="Helical" evidence="7">
    <location>
        <begin position="207"/>
        <end position="231"/>
    </location>
</feature>
<feature type="transmembrane region" description="Helical" evidence="7">
    <location>
        <begin position="123"/>
        <end position="142"/>
    </location>
</feature>
<proteinExistence type="predicted"/>
<dbReference type="InterPro" id="IPR020846">
    <property type="entry name" value="MFS_dom"/>
</dbReference>
<evidence type="ECO:0000256" key="1">
    <source>
        <dbReference type="ARBA" id="ARBA00004651"/>
    </source>
</evidence>
<keyword evidence="5 7" id="KW-1133">Transmembrane helix</keyword>
<feature type="domain" description="Major facilitator superfamily (MFS) profile" evidence="8">
    <location>
        <begin position="57"/>
        <end position="535"/>
    </location>
</feature>
<reference evidence="9 10" key="1">
    <citation type="submission" date="2018-07" db="EMBL/GenBank/DDBJ databases">
        <title>Arthrobacter sp. nov., isolated from raw cow's milk with high bacterial count.</title>
        <authorList>
            <person name="Hahne J."/>
            <person name="Isele D."/>
            <person name="Lipski A."/>
        </authorList>
    </citation>
    <scope>NUCLEOTIDE SEQUENCE [LARGE SCALE GENOMIC DNA]</scope>
    <source>
        <strain evidence="9 10">JZ R-183</strain>
    </source>
</reference>
<dbReference type="GO" id="GO:0022857">
    <property type="term" value="F:transmembrane transporter activity"/>
    <property type="evidence" value="ECO:0007669"/>
    <property type="project" value="InterPro"/>
</dbReference>
<dbReference type="Gene3D" id="1.20.1720.10">
    <property type="entry name" value="Multidrug resistance protein D"/>
    <property type="match status" value="1"/>
</dbReference>
<keyword evidence="10" id="KW-1185">Reference proteome</keyword>
<evidence type="ECO:0000256" key="5">
    <source>
        <dbReference type="ARBA" id="ARBA00022989"/>
    </source>
</evidence>
<comment type="subcellular location">
    <subcellularLocation>
        <location evidence="1">Cell membrane</location>
        <topology evidence="1">Multi-pass membrane protein</topology>
    </subcellularLocation>
</comment>
<dbReference type="InterPro" id="IPR036259">
    <property type="entry name" value="MFS_trans_sf"/>
</dbReference>
<keyword evidence="2" id="KW-0813">Transport</keyword>
<evidence type="ECO:0000313" key="9">
    <source>
        <dbReference type="EMBL" id="RKW70423.1"/>
    </source>
</evidence>
<gene>
    <name evidence="9" type="ORF">DWQ67_08045</name>
</gene>
<organism evidence="9 10">
    <name type="scientific">Galactobacter caseinivorans</name>
    <dbReference type="NCBI Taxonomy" id="2676123"/>
    <lineage>
        <taxon>Bacteria</taxon>
        <taxon>Bacillati</taxon>
        <taxon>Actinomycetota</taxon>
        <taxon>Actinomycetes</taxon>
        <taxon>Micrococcales</taxon>
        <taxon>Micrococcaceae</taxon>
        <taxon>Galactobacter</taxon>
    </lineage>
</organism>
<keyword evidence="4 7" id="KW-0812">Transmembrane</keyword>
<feature type="transmembrane region" description="Helical" evidence="7">
    <location>
        <begin position="243"/>
        <end position="262"/>
    </location>
</feature>
<feature type="transmembrane region" description="Helical" evidence="7">
    <location>
        <begin position="447"/>
        <end position="466"/>
    </location>
</feature>
<feature type="transmembrane region" description="Helical" evidence="7">
    <location>
        <begin position="268"/>
        <end position="289"/>
    </location>
</feature>
<accession>A0A496PIU9</accession>
<sequence length="545" mass="56348">MFPLAGFEIRLAVTVVCRVPRCELYRPGGTVCEVNQPQPPVPAPSAAPLSAKRRWAALSVLVLAILLLAIDGTVLYLAVPALTEALNPSATQILWIGDIYSLALAGLLVVMGTLADRIGRKRLLLIGSGLFGAASLVAAFATSAEMLMAARLLLGVAGATLMPSTLSLIRNIFPDPRERTRAIAIWSAAAGGGAALGPLVGGVLLQHFWWGSVFLINVPVVIILIVAGLFLLPESKDPHPGRFDLPSAVLALASIVPLVYAVKHTVQSGVDVLGVACLLVGLGLGWLFVRRQHRLAAPMIDVDLFRNPAFSGAVISQFIAVFALTGLLFFFSQYLQLARGFSPLQAGLAELPATLASIAVVILVGWFLGRLGAGRTIAVGLLLTALGLIAVAVAEGSESYLWLGLSLVPIGLGVGLAQTVTVDAVVTAVPQSKAGAASAISETAYELGVALGIAILGSLMTTLYRFNLPADLSGEHGGAVRESLASALAVLDPGSPASSAAQHAFTSGMQVTALVAAAVTLLGAVIAWRTIPSVKLVGKRPTADH</sequence>
<dbReference type="PROSITE" id="PS50850">
    <property type="entry name" value="MFS"/>
    <property type="match status" value="1"/>
</dbReference>
<dbReference type="Gene3D" id="1.20.1250.20">
    <property type="entry name" value="MFS general substrate transporter like domains"/>
    <property type="match status" value="1"/>
</dbReference>
<feature type="transmembrane region" description="Helical" evidence="7">
    <location>
        <begin position="400"/>
        <end position="426"/>
    </location>
</feature>
<dbReference type="PANTHER" id="PTHR42718:SF47">
    <property type="entry name" value="METHYL VIOLOGEN RESISTANCE PROTEIN SMVA"/>
    <property type="match status" value="1"/>
</dbReference>
<name>A0A496PIU9_9MICC</name>
<feature type="transmembrane region" description="Helical" evidence="7">
    <location>
        <begin position="310"/>
        <end position="331"/>
    </location>
</feature>
<dbReference type="Proteomes" id="UP000273119">
    <property type="component" value="Unassembled WGS sequence"/>
</dbReference>